<name>A0A7D9H0R4_DEKBR</name>
<keyword evidence="6" id="KW-1185">Reference proteome</keyword>
<dbReference type="PANTHER" id="PTHR28554">
    <property type="entry name" value="39S RIBOSOMAL PROTEIN L45, MITOCHONDRIAL"/>
    <property type="match status" value="1"/>
</dbReference>
<feature type="compositionally biased region" description="Polar residues" evidence="4">
    <location>
        <begin position="67"/>
        <end position="78"/>
    </location>
</feature>
<dbReference type="InterPro" id="IPR024621">
    <property type="entry name" value="Mba1"/>
</dbReference>
<dbReference type="AlphaFoldDB" id="A0A7D9H0R4"/>
<evidence type="ECO:0000313" key="6">
    <source>
        <dbReference type="Proteomes" id="UP000478008"/>
    </source>
</evidence>
<organism evidence="5 6">
    <name type="scientific">Dekkera bruxellensis</name>
    <name type="common">Brettanomyces custersii</name>
    <dbReference type="NCBI Taxonomy" id="5007"/>
    <lineage>
        <taxon>Eukaryota</taxon>
        <taxon>Fungi</taxon>
        <taxon>Dikarya</taxon>
        <taxon>Ascomycota</taxon>
        <taxon>Saccharomycotina</taxon>
        <taxon>Pichiomycetes</taxon>
        <taxon>Pichiales</taxon>
        <taxon>Pichiaceae</taxon>
        <taxon>Brettanomyces</taxon>
    </lineage>
</organism>
<evidence type="ECO:0000256" key="4">
    <source>
        <dbReference type="SAM" id="MobiDB-lite"/>
    </source>
</evidence>
<protein>
    <submittedName>
        <fullName evidence="5">DEBR0S1_30680g1_1</fullName>
    </submittedName>
</protein>
<dbReference type="InterPro" id="IPR051975">
    <property type="entry name" value="mtLSU_mL45"/>
</dbReference>
<dbReference type="GO" id="GO:0032979">
    <property type="term" value="P:protein insertion into mitochondrial inner membrane from matrix"/>
    <property type="evidence" value="ECO:0007669"/>
    <property type="project" value="InterPro"/>
</dbReference>
<dbReference type="Proteomes" id="UP000478008">
    <property type="component" value="Unassembled WGS sequence"/>
</dbReference>
<evidence type="ECO:0000256" key="2">
    <source>
        <dbReference type="ARBA" id="ARBA00022946"/>
    </source>
</evidence>
<accession>A0A7D9H0R4</accession>
<proteinExistence type="predicted"/>
<dbReference type="PANTHER" id="PTHR28554:SF1">
    <property type="entry name" value="LARGE RIBOSOMAL SUBUNIT PROTEIN ML45"/>
    <property type="match status" value="1"/>
</dbReference>
<sequence length="323" mass="37041">MLSGNMLFITTRVATLNSTRTLLFKNISHVPAVSDRFRRAFHTTFITRSASKEKKNDTESDEGEESVGNSSPMKATNQRPTINRVGVPFVPYICPRRSRLPSPLTSPIVFVKCLFKRVYMSCYNWVNVYKFKNTMGKGYKPNFVKWKNEAIEIYVKVNQSFADKKIAGVRELMSDYVYISLKHRQKELPKDVTLGWELVKFNAPPKLISFHAFPHEDGSVLLCQIIYRFQTKQKMVVKRKTSKKLNAKVKDLTEYISFNIDPFTDDCVIAGSVFESIPERPLSQGAMPTQTETINMMIKNGDIYRPEPSYSEQLAETKKKTSS</sequence>
<feature type="region of interest" description="Disordered" evidence="4">
    <location>
        <begin position="51"/>
        <end position="78"/>
    </location>
</feature>
<reference evidence="5 6" key="1">
    <citation type="submission" date="2019-07" db="EMBL/GenBank/DDBJ databases">
        <authorList>
            <person name="Friedrich A."/>
            <person name="Schacherer J."/>
        </authorList>
    </citation>
    <scope>NUCLEOTIDE SEQUENCE [LARGE SCALE GENOMIC DNA]</scope>
</reference>
<dbReference type="EMBL" id="CABFWN010000001">
    <property type="protein sequence ID" value="VUG16989.1"/>
    <property type="molecule type" value="Genomic_DNA"/>
</dbReference>
<dbReference type="Gene3D" id="3.10.450.240">
    <property type="match status" value="1"/>
</dbReference>
<evidence type="ECO:0000313" key="5">
    <source>
        <dbReference type="EMBL" id="VUG16989.1"/>
    </source>
</evidence>
<evidence type="ECO:0000256" key="3">
    <source>
        <dbReference type="ARBA" id="ARBA00023128"/>
    </source>
</evidence>
<comment type="subcellular location">
    <subcellularLocation>
        <location evidence="1">Mitochondrion</location>
    </subcellularLocation>
</comment>
<keyword evidence="3" id="KW-0496">Mitochondrion</keyword>
<keyword evidence="2" id="KW-0809">Transit peptide</keyword>
<gene>
    <name evidence="5" type="ORF">DEBR0S1_30680G</name>
</gene>
<evidence type="ECO:0000256" key="1">
    <source>
        <dbReference type="ARBA" id="ARBA00004173"/>
    </source>
</evidence>
<dbReference type="GO" id="GO:0005743">
    <property type="term" value="C:mitochondrial inner membrane"/>
    <property type="evidence" value="ECO:0007669"/>
    <property type="project" value="InterPro"/>
</dbReference>
<dbReference type="Pfam" id="PF07961">
    <property type="entry name" value="MBA1"/>
    <property type="match status" value="1"/>
</dbReference>